<protein>
    <recommendedName>
        <fullName evidence="1">Trafficking protein particle complex subunit 11 domain-containing protein</fullName>
    </recommendedName>
</protein>
<dbReference type="Proteomes" id="UP000824469">
    <property type="component" value="Unassembled WGS sequence"/>
</dbReference>
<keyword evidence="3" id="KW-1185">Reference proteome</keyword>
<evidence type="ECO:0000313" key="3">
    <source>
        <dbReference type="Proteomes" id="UP000824469"/>
    </source>
</evidence>
<dbReference type="Pfam" id="PF11817">
    <property type="entry name" value="Foie-gras_1"/>
    <property type="match status" value="1"/>
</dbReference>
<feature type="domain" description="Trafficking protein particle complex subunit 11" evidence="1">
    <location>
        <begin position="119"/>
        <end position="393"/>
    </location>
</feature>
<dbReference type="AlphaFoldDB" id="A0AA38FDL3"/>
<dbReference type="PANTHER" id="PTHR14374">
    <property type="entry name" value="FOIE GRAS"/>
    <property type="match status" value="1"/>
</dbReference>
<dbReference type="PANTHER" id="PTHR14374:SF0">
    <property type="entry name" value="TRAFFICKING PROTEIN PARTICLE COMPLEX SUBUNIT 11"/>
    <property type="match status" value="1"/>
</dbReference>
<reference evidence="2 3" key="1">
    <citation type="journal article" date="2021" name="Nat. Plants">
        <title>The Taxus genome provides insights into paclitaxel biosynthesis.</title>
        <authorList>
            <person name="Xiong X."/>
            <person name="Gou J."/>
            <person name="Liao Q."/>
            <person name="Li Y."/>
            <person name="Zhou Q."/>
            <person name="Bi G."/>
            <person name="Li C."/>
            <person name="Du R."/>
            <person name="Wang X."/>
            <person name="Sun T."/>
            <person name="Guo L."/>
            <person name="Liang H."/>
            <person name="Lu P."/>
            <person name="Wu Y."/>
            <person name="Zhang Z."/>
            <person name="Ro D.K."/>
            <person name="Shang Y."/>
            <person name="Huang S."/>
            <person name="Yan J."/>
        </authorList>
    </citation>
    <scope>NUCLEOTIDE SEQUENCE [LARGE SCALE GENOMIC DNA]</scope>
    <source>
        <strain evidence="2">Ta-2019</strain>
    </source>
</reference>
<organism evidence="2 3">
    <name type="scientific">Taxus chinensis</name>
    <name type="common">Chinese yew</name>
    <name type="synonym">Taxus wallichiana var. chinensis</name>
    <dbReference type="NCBI Taxonomy" id="29808"/>
    <lineage>
        <taxon>Eukaryota</taxon>
        <taxon>Viridiplantae</taxon>
        <taxon>Streptophyta</taxon>
        <taxon>Embryophyta</taxon>
        <taxon>Tracheophyta</taxon>
        <taxon>Spermatophyta</taxon>
        <taxon>Pinopsida</taxon>
        <taxon>Pinidae</taxon>
        <taxon>Conifers II</taxon>
        <taxon>Cupressales</taxon>
        <taxon>Taxaceae</taxon>
        <taxon>Taxus</taxon>
    </lineage>
</organism>
<evidence type="ECO:0000313" key="2">
    <source>
        <dbReference type="EMBL" id="KAH9302364.1"/>
    </source>
</evidence>
<dbReference type="OMA" id="CVEYYRD"/>
<accession>A0AA38FDL3</accession>
<name>A0AA38FDL3_TAXCH</name>
<sequence>DVNDDRLIALRKRAEVDPKSFSIFVKQDASELNRSLLRLGGLFGELSNTYYREEGRRFKLRIEKRNFNSIELSVRYNFKVAVHAEFRRDWVEALKFYESAYAVLQELINTPDELHPIQRLVEIKAVAEQLHFKVSTLLMHGGKGIEAIKWLREHMALYERLVGSQEAAFLHWKWVSKQYLVFAELLLASSIGASTFAPPVSGIPELSITKWEQQPGYYYQLAAHFMRVRRKSFKFALDQFEAFENQATDVFERSSEELRTPLYVGQYSQLLADAGNVHVQSLTEAEYMRHVIADEKLFQHSHAVIDLLMKAYDQHNLVNASRMAYHVGSEIGREYFSARDYANAKRLFDSVVGLYRQEAWVTLLWESLGYLKECTIKLRLLKEYIEYSLEMAALPISSGPEVDGLTSQDESGPAGPLSYLQRVNIYEEVIGVLRGETSLALTLEGDSAFSVTESKPIFLEIDLVSPLRAVLLACVAFHEQVVKPGSSTFFTLSLLTHLPLPIEIDELEFQFNQFPCNFLVVSKKRQAKVYPSTTQSLRIETVSDLKLQPNKWKRLSFNVNAGQSGKLECLSVIARLGPHSTICCRAESPASREDLLLWKFEDRLETLPIRDISLSFFGQKVIQVEEPEPLVDVVLSTPGLGFVGEMFPVSVIVTSKGHAIHAGELKINIVDSKAGAMASPRESASPSVQSYHVELLLVPSNRDKLERVAGDEESSRSCSGHLSLPYIDVGKSCSTLLFIRWHKPKLVTLFVSLGYHSISQNGRDEASQKIHVHRSLQIEGKNAITVNQRYMTPFRRDSLLLANLQRKKNSDPPISLALNENSVLVVTVKNSSDLPLRLISVTVEEEDGGSCSVRTTNATYGGFHHIATGNMESCETQHVPEADNSTRLDLSRLLMPDEAFKQIFSVCPSITSSALGVGTICMRWKRDGESMQSFLHDQVKGDLPLVTSTQVKLSPISVEKAPLVVSFECPSHALLGAPFTLSLNIKNETAHLQEIKFSLVDSQSFLLSGAHCDTIFILPYASHILSYKLVPLASGLQQLPQVILTASRYSASFHPNAASTQLFVFPSNPHLKLDPSNSAERTVNSGSIHAK</sequence>
<dbReference type="EMBL" id="JAHRHJ020000009">
    <property type="protein sequence ID" value="KAH9302364.1"/>
    <property type="molecule type" value="Genomic_DNA"/>
</dbReference>
<proteinExistence type="predicted"/>
<gene>
    <name evidence="2" type="ORF">KI387_013947</name>
</gene>
<dbReference type="InterPro" id="IPR021773">
    <property type="entry name" value="TPC11"/>
</dbReference>
<evidence type="ECO:0000259" key="1">
    <source>
        <dbReference type="Pfam" id="PF11817"/>
    </source>
</evidence>
<feature type="non-terminal residue" evidence="2">
    <location>
        <position position="1091"/>
    </location>
</feature>
<comment type="caution">
    <text evidence="2">The sequence shown here is derived from an EMBL/GenBank/DDBJ whole genome shotgun (WGS) entry which is preliminary data.</text>
</comment>